<dbReference type="GO" id="GO:0008171">
    <property type="term" value="F:O-methyltransferase activity"/>
    <property type="evidence" value="ECO:0000318"/>
    <property type="project" value="GO_Central"/>
</dbReference>
<dbReference type="InterPro" id="IPR012967">
    <property type="entry name" value="COMT_dimerisation"/>
</dbReference>
<evidence type="ECO:0000259" key="6">
    <source>
        <dbReference type="Pfam" id="PF00891"/>
    </source>
</evidence>
<dbReference type="PIRSF" id="PIRSF005739">
    <property type="entry name" value="O-mtase"/>
    <property type="match status" value="1"/>
</dbReference>
<dbReference type="PaxDb" id="4081-Solyc06g007960.2.1"/>
<dbReference type="Pfam" id="PF00891">
    <property type="entry name" value="Methyltransf_2"/>
    <property type="match status" value="1"/>
</dbReference>
<evidence type="ECO:0000256" key="4">
    <source>
        <dbReference type="ARBA" id="ARBA00034481"/>
    </source>
</evidence>
<keyword evidence="9" id="KW-1185">Reference proteome</keyword>
<dbReference type="GO" id="GO:0032259">
    <property type="term" value="P:methylation"/>
    <property type="evidence" value="ECO:0000318"/>
    <property type="project" value="GO_Central"/>
</dbReference>
<evidence type="ECO:0000256" key="2">
    <source>
        <dbReference type="ARBA" id="ARBA00022679"/>
    </source>
</evidence>
<keyword evidence="1" id="KW-0489">Methyltransferase</keyword>
<name>A0A3Q7GPF4_SOLLC</name>
<dbReference type="OrthoDB" id="1606438at2759"/>
<dbReference type="GeneID" id="101258157"/>
<dbReference type="SUPFAM" id="SSF53335">
    <property type="entry name" value="S-adenosyl-L-methionine-dependent methyltransferases"/>
    <property type="match status" value="1"/>
</dbReference>
<evidence type="ECO:0000313" key="9">
    <source>
        <dbReference type="Proteomes" id="UP000004994"/>
    </source>
</evidence>
<dbReference type="SMR" id="A0A3Q7GPF4"/>
<gene>
    <name evidence="8" type="primary">LOC101258157</name>
</gene>
<protein>
    <submittedName>
        <fullName evidence="8">Uncharacterized protein</fullName>
    </submittedName>
</protein>
<dbReference type="Pfam" id="PF08100">
    <property type="entry name" value="Dimerisation"/>
    <property type="match status" value="1"/>
</dbReference>
<comment type="similarity">
    <text evidence="4">Belongs to the class I-like SAM-binding methyltransferase superfamily. Cation-independent O-methyltransferase family. COMT subfamily.</text>
</comment>
<accession>A0A3Q7GPF4</accession>
<reference evidence="8" key="2">
    <citation type="submission" date="2019-01" db="UniProtKB">
        <authorList>
            <consortium name="EnsemblPlants"/>
        </authorList>
    </citation>
    <scope>IDENTIFICATION</scope>
    <source>
        <strain evidence="8">cv. Heinz 1706</strain>
    </source>
</reference>
<dbReference type="Gene3D" id="3.40.50.150">
    <property type="entry name" value="Vaccinia Virus protein VP39"/>
    <property type="match status" value="1"/>
</dbReference>
<dbReference type="RefSeq" id="XP_004240460.1">
    <property type="nucleotide sequence ID" value="XM_004240412.5"/>
</dbReference>
<dbReference type="InterPro" id="IPR029063">
    <property type="entry name" value="SAM-dependent_MTases_sf"/>
</dbReference>
<proteinExistence type="inferred from homology"/>
<dbReference type="FunFam" id="1.10.10.10:FF:000357">
    <property type="entry name" value="Caffeic acid 3-O-methyltransferase"/>
    <property type="match status" value="1"/>
</dbReference>
<dbReference type="GO" id="GO:0009813">
    <property type="term" value="P:flavonoid biosynthetic process"/>
    <property type="evidence" value="ECO:0007669"/>
    <property type="project" value="UniProtKB-ARBA"/>
</dbReference>
<organism evidence="8">
    <name type="scientific">Solanum lycopersicum</name>
    <name type="common">Tomato</name>
    <name type="synonym">Lycopersicon esculentum</name>
    <dbReference type="NCBI Taxonomy" id="4081"/>
    <lineage>
        <taxon>Eukaryota</taxon>
        <taxon>Viridiplantae</taxon>
        <taxon>Streptophyta</taxon>
        <taxon>Embryophyta</taxon>
        <taxon>Tracheophyta</taxon>
        <taxon>Spermatophyta</taxon>
        <taxon>Magnoliopsida</taxon>
        <taxon>eudicotyledons</taxon>
        <taxon>Gunneridae</taxon>
        <taxon>Pentapetalae</taxon>
        <taxon>asterids</taxon>
        <taxon>lamiids</taxon>
        <taxon>Solanales</taxon>
        <taxon>Solanaceae</taxon>
        <taxon>Solanoideae</taxon>
        <taxon>Solaneae</taxon>
        <taxon>Solanum</taxon>
        <taxon>Solanum subgen. Lycopersicon</taxon>
    </lineage>
</organism>
<evidence type="ECO:0000256" key="1">
    <source>
        <dbReference type="ARBA" id="ARBA00022603"/>
    </source>
</evidence>
<evidence type="ECO:0000256" key="3">
    <source>
        <dbReference type="ARBA" id="ARBA00022691"/>
    </source>
</evidence>
<keyword evidence="3" id="KW-0949">S-adenosyl-L-methionine</keyword>
<evidence type="ECO:0000313" key="8">
    <source>
        <dbReference type="EnsemblPlants" id="Solyc06g007960.3.1"/>
    </source>
</evidence>
<dbReference type="AlphaFoldDB" id="A0A3Q7GPF4"/>
<dbReference type="InParanoid" id="A0A3Q7GPF4"/>
<sequence length="361" mass="40715">MEISPTNQSKKMISKEEEEDMLSVMQLPISLALNMVLKVTMELGIFDLLSLNSQLSSSQIASKIPTKNPQAPIMIEKILSFLANQSLLKFTLFKEDDENGPFYSLTPLSRNLVSNNDEMSIAPTFLFINDQAMVNSWFCLKDAILEGEIPFNKANGMGVFEYHEKNSRYAEVTNKSTQTLNKITITKILETYNGFQEVKQLVDVGGALGSTMASIVSKYPHIKGVNFDLPHVIKDAPVYPGVEHVSGDMFKSVPQGDVIFMKHVIHDWDDDDCIKILKNCWKSLPNFGKVVLVEHIKPNNPQKNDFFSKNAFFLDVLLMVVTHGGKERTMEEIEILAKKSGFSGFKVINSAFLIWIMELYK</sequence>
<feature type="domain" description="O-methyltransferase dimerisation" evidence="7">
    <location>
        <begin position="30"/>
        <end position="114"/>
    </location>
</feature>
<dbReference type="InterPro" id="IPR001077">
    <property type="entry name" value="COMT_C"/>
</dbReference>
<dbReference type="InterPro" id="IPR036388">
    <property type="entry name" value="WH-like_DNA-bd_sf"/>
</dbReference>
<dbReference type="GO" id="GO:0008757">
    <property type="term" value="F:S-adenosylmethionine-dependent methyltransferase activity"/>
    <property type="evidence" value="ECO:0000318"/>
    <property type="project" value="GO_Central"/>
</dbReference>
<dbReference type="KEGG" id="sly:101258157"/>
<dbReference type="SUPFAM" id="SSF46785">
    <property type="entry name" value="Winged helix' DNA-binding domain"/>
    <property type="match status" value="1"/>
</dbReference>
<dbReference type="Gramene" id="Solyc06g007960.3.1">
    <property type="protein sequence ID" value="Solyc06g007960.3.1"/>
    <property type="gene ID" value="Solyc06g007960.3"/>
</dbReference>
<dbReference type="GO" id="GO:0046983">
    <property type="term" value="F:protein dimerization activity"/>
    <property type="evidence" value="ECO:0007669"/>
    <property type="project" value="InterPro"/>
</dbReference>
<dbReference type="InterPro" id="IPR016461">
    <property type="entry name" value="COMT-like"/>
</dbReference>
<dbReference type="OMA" id="FLIWIME"/>
<dbReference type="PROSITE" id="PS51683">
    <property type="entry name" value="SAM_OMT_II"/>
    <property type="match status" value="1"/>
</dbReference>
<reference evidence="8" key="1">
    <citation type="journal article" date="2012" name="Nature">
        <title>The tomato genome sequence provides insights into fleshy fruit evolution.</title>
        <authorList>
            <consortium name="Tomato Genome Consortium"/>
        </authorList>
    </citation>
    <scope>NUCLEOTIDE SEQUENCE [LARGE SCALE GENOMIC DNA]</scope>
    <source>
        <strain evidence="8">cv. Heinz 1706</strain>
    </source>
</reference>
<dbReference type="PANTHER" id="PTHR11746">
    <property type="entry name" value="O-METHYLTRANSFERASE"/>
    <property type="match status" value="1"/>
</dbReference>
<dbReference type="InterPro" id="IPR036390">
    <property type="entry name" value="WH_DNA-bd_sf"/>
</dbReference>
<dbReference type="EnsemblPlants" id="Solyc06g007960.3.1">
    <property type="protein sequence ID" value="Solyc06g007960.3.1"/>
    <property type="gene ID" value="Solyc06g007960.3"/>
</dbReference>
<dbReference type="Gene3D" id="1.10.10.10">
    <property type="entry name" value="Winged helix-like DNA-binding domain superfamily/Winged helix DNA-binding domain"/>
    <property type="match status" value="1"/>
</dbReference>
<evidence type="ECO:0000259" key="7">
    <source>
        <dbReference type="Pfam" id="PF08100"/>
    </source>
</evidence>
<feature type="active site" description="Proton acceptor" evidence="5">
    <location>
        <position position="266"/>
    </location>
</feature>
<evidence type="ECO:0000256" key="5">
    <source>
        <dbReference type="PIRSR" id="PIRSR005739-1"/>
    </source>
</evidence>
<keyword evidence="2" id="KW-0808">Transferase</keyword>
<dbReference type="Proteomes" id="UP000004994">
    <property type="component" value="Chromosome 6"/>
</dbReference>
<dbReference type="STRING" id="4081.A0A3Q7GPF4"/>
<feature type="domain" description="O-methyltransferase C-terminal" evidence="6">
    <location>
        <begin position="137"/>
        <end position="343"/>
    </location>
</feature>